<dbReference type="EMBL" id="BGPR01016947">
    <property type="protein sequence ID" value="GBN74635.1"/>
    <property type="molecule type" value="Genomic_DNA"/>
</dbReference>
<accession>A0A4Y2RIB3</accession>
<dbReference type="AlphaFoldDB" id="A0A4Y2RIB3"/>
<dbReference type="PRINTS" id="PR00449">
    <property type="entry name" value="RASTRNSFRMNG"/>
</dbReference>
<evidence type="ECO:0000313" key="1">
    <source>
        <dbReference type="EMBL" id="GBN74635.1"/>
    </source>
</evidence>
<dbReference type="GO" id="GO:0003924">
    <property type="term" value="F:GTPase activity"/>
    <property type="evidence" value="ECO:0007669"/>
    <property type="project" value="InterPro"/>
</dbReference>
<dbReference type="OrthoDB" id="6458594at2759"/>
<reference evidence="1 2" key="1">
    <citation type="journal article" date="2019" name="Sci. Rep.">
        <title>Orb-weaving spider Araneus ventricosus genome elucidates the spidroin gene catalogue.</title>
        <authorList>
            <person name="Kono N."/>
            <person name="Nakamura H."/>
            <person name="Ohtoshi R."/>
            <person name="Moran D.A.P."/>
            <person name="Shinohara A."/>
            <person name="Yoshida Y."/>
            <person name="Fujiwara M."/>
            <person name="Mori M."/>
            <person name="Tomita M."/>
            <person name="Arakawa K."/>
        </authorList>
    </citation>
    <scope>NUCLEOTIDE SEQUENCE [LARGE SCALE GENOMIC DNA]</scope>
</reference>
<dbReference type="GO" id="GO:0005525">
    <property type="term" value="F:GTP binding"/>
    <property type="evidence" value="ECO:0007669"/>
    <property type="project" value="InterPro"/>
</dbReference>
<organism evidence="1 2">
    <name type="scientific">Araneus ventricosus</name>
    <name type="common">Orbweaver spider</name>
    <name type="synonym">Epeira ventricosa</name>
    <dbReference type="NCBI Taxonomy" id="182803"/>
    <lineage>
        <taxon>Eukaryota</taxon>
        <taxon>Metazoa</taxon>
        <taxon>Ecdysozoa</taxon>
        <taxon>Arthropoda</taxon>
        <taxon>Chelicerata</taxon>
        <taxon>Arachnida</taxon>
        <taxon>Araneae</taxon>
        <taxon>Araneomorphae</taxon>
        <taxon>Entelegynae</taxon>
        <taxon>Araneoidea</taxon>
        <taxon>Araneidae</taxon>
        <taxon>Araneus</taxon>
    </lineage>
</organism>
<sequence>MAAQLRLRPGGRRSRNWNLGEEIKSIMRPMHFSAPFGIIGAPETGRKTLAVRFSAMNADNLPRENSRTFFNSFHVRTVRPRDSRRPVTLHLKAFICPPGESGGRWISTFDLEERANFCCFVFLFDVARRWTFRSAEVYMILHGNVTTNFLVGNKCDLRLSVPQRRTVAREDIDEEVRRRRITYYECSARTKENVPSLLEAIQGCALQDRYMMTL</sequence>
<dbReference type="SUPFAM" id="SSF52540">
    <property type="entry name" value="P-loop containing nucleoside triphosphate hydrolases"/>
    <property type="match status" value="1"/>
</dbReference>
<dbReference type="Pfam" id="PF00071">
    <property type="entry name" value="Ras"/>
    <property type="match status" value="1"/>
</dbReference>
<protein>
    <submittedName>
        <fullName evidence="1">Uncharacterized protein</fullName>
    </submittedName>
</protein>
<name>A0A4Y2RIB3_ARAVE</name>
<keyword evidence="2" id="KW-1185">Reference proteome</keyword>
<comment type="caution">
    <text evidence="1">The sequence shown here is derived from an EMBL/GenBank/DDBJ whole genome shotgun (WGS) entry which is preliminary data.</text>
</comment>
<dbReference type="Proteomes" id="UP000499080">
    <property type="component" value="Unassembled WGS sequence"/>
</dbReference>
<proteinExistence type="predicted"/>
<evidence type="ECO:0000313" key="2">
    <source>
        <dbReference type="Proteomes" id="UP000499080"/>
    </source>
</evidence>
<dbReference type="Gene3D" id="3.40.50.300">
    <property type="entry name" value="P-loop containing nucleotide triphosphate hydrolases"/>
    <property type="match status" value="1"/>
</dbReference>
<dbReference type="InterPro" id="IPR027417">
    <property type="entry name" value="P-loop_NTPase"/>
</dbReference>
<gene>
    <name evidence="1" type="ORF">AVEN_40595_1</name>
</gene>
<dbReference type="InterPro" id="IPR001806">
    <property type="entry name" value="Small_GTPase"/>
</dbReference>